<name>A0A6P3S0V5_PTEVA</name>
<dbReference type="Pfam" id="PF00089">
    <property type="entry name" value="Trypsin"/>
    <property type="match status" value="1"/>
</dbReference>
<evidence type="ECO:0000256" key="9">
    <source>
        <dbReference type="ARBA" id="ARBA00044036"/>
    </source>
</evidence>
<evidence type="ECO:0000256" key="7">
    <source>
        <dbReference type="ARBA" id="ARBA00023145"/>
    </source>
</evidence>
<keyword evidence="7" id="KW-0865">Zymogen</keyword>
<dbReference type="KEGG" id="pvp:105311637"/>
<dbReference type="EC" id="3.4.21.1" evidence="9"/>
<dbReference type="OrthoDB" id="5918597at2759"/>
<dbReference type="PANTHER" id="PTHR24250:SF65">
    <property type="entry name" value="CHYMOTRYPSINOGEN B"/>
    <property type="match status" value="1"/>
</dbReference>
<dbReference type="InterPro" id="IPR043504">
    <property type="entry name" value="Peptidase_S1_PA_chymotrypsin"/>
</dbReference>
<accession>A0A6P3S0V5</accession>
<proteinExistence type="predicted"/>
<dbReference type="GO" id="GO:0005576">
    <property type="term" value="C:extracellular region"/>
    <property type="evidence" value="ECO:0007669"/>
    <property type="project" value="UniProtKB-SubCell"/>
</dbReference>
<keyword evidence="2" id="KW-0964">Secreted</keyword>
<dbReference type="InterPro" id="IPR001254">
    <property type="entry name" value="Trypsin_dom"/>
</dbReference>
<sequence>CGVPAIQSMLSGLSMIVNGEDAVLGSWPWQVTLQDSTGFHFCVCSLISEDWVVTAAHCGVRTSHLVVAGEFDQGSDEENVQVLKIAKVFKNPKFNMLTVRNDITLLKLATPARFSKTVSAVCLPDADDDFPAGSLCATTGWGRTKYNGERHVAFPPTSRVRGWGCLSSRRLQLGPTGLFLNFV</sequence>
<evidence type="ECO:0000256" key="6">
    <source>
        <dbReference type="ARBA" id="ARBA00022825"/>
    </source>
</evidence>
<feature type="non-terminal residue" evidence="12">
    <location>
        <position position="1"/>
    </location>
</feature>
<dbReference type="AlphaFoldDB" id="A0A6P3S0V5"/>
<dbReference type="PROSITE" id="PS50240">
    <property type="entry name" value="TRYPSIN_DOM"/>
    <property type="match status" value="1"/>
</dbReference>
<dbReference type="GO" id="GO:0007586">
    <property type="term" value="P:digestion"/>
    <property type="evidence" value="ECO:0007669"/>
    <property type="project" value="UniProtKB-KW"/>
</dbReference>
<evidence type="ECO:0000256" key="8">
    <source>
        <dbReference type="ARBA" id="ARBA00023157"/>
    </source>
</evidence>
<dbReference type="GO" id="GO:0004252">
    <property type="term" value="F:serine-type endopeptidase activity"/>
    <property type="evidence" value="ECO:0007669"/>
    <property type="project" value="UniProtKB-EC"/>
</dbReference>
<evidence type="ECO:0000313" key="11">
    <source>
        <dbReference type="Proteomes" id="UP000515202"/>
    </source>
</evidence>
<evidence type="ECO:0000256" key="5">
    <source>
        <dbReference type="ARBA" id="ARBA00022801"/>
    </source>
</evidence>
<dbReference type="RefSeq" id="XP_011385889.2">
    <property type="nucleotide sequence ID" value="XM_011387587.2"/>
</dbReference>
<keyword evidence="11" id="KW-1185">Reference proteome</keyword>
<evidence type="ECO:0000256" key="1">
    <source>
        <dbReference type="ARBA" id="ARBA00004239"/>
    </source>
</evidence>
<keyword evidence="5" id="KW-0378">Hydrolase</keyword>
<evidence type="ECO:0000313" key="12">
    <source>
        <dbReference type="RefSeq" id="XP_011385889.2"/>
    </source>
</evidence>
<evidence type="ECO:0000256" key="4">
    <source>
        <dbReference type="ARBA" id="ARBA00022757"/>
    </source>
</evidence>
<dbReference type="PROSITE" id="PS00134">
    <property type="entry name" value="TRYPSIN_HIS"/>
    <property type="match status" value="1"/>
</dbReference>
<keyword evidence="4" id="KW-0222">Digestion</keyword>
<dbReference type="Proteomes" id="UP000515202">
    <property type="component" value="Unplaced"/>
</dbReference>
<organism evidence="11 12">
    <name type="scientific">Pteropus vampyrus</name>
    <name type="common">Large flying fox</name>
    <dbReference type="NCBI Taxonomy" id="132908"/>
    <lineage>
        <taxon>Eukaryota</taxon>
        <taxon>Metazoa</taxon>
        <taxon>Chordata</taxon>
        <taxon>Craniata</taxon>
        <taxon>Vertebrata</taxon>
        <taxon>Euteleostomi</taxon>
        <taxon>Mammalia</taxon>
        <taxon>Eutheria</taxon>
        <taxon>Laurasiatheria</taxon>
        <taxon>Chiroptera</taxon>
        <taxon>Yinpterochiroptera</taxon>
        <taxon>Pteropodoidea</taxon>
        <taxon>Pteropodidae</taxon>
        <taxon>Pteropodinae</taxon>
        <taxon>Pteropus</taxon>
    </lineage>
</organism>
<comment type="subcellular location">
    <subcellularLocation>
        <location evidence="1">Secreted</location>
        <location evidence="1">Extracellular space</location>
    </subcellularLocation>
</comment>
<dbReference type="FunFam" id="2.40.10.10:FF:000118">
    <property type="entry name" value="Chymotrypsinogen A"/>
    <property type="match status" value="1"/>
</dbReference>
<dbReference type="CDD" id="cd00190">
    <property type="entry name" value="Tryp_SPc"/>
    <property type="match status" value="1"/>
</dbReference>
<dbReference type="Gene3D" id="2.40.10.10">
    <property type="entry name" value="Trypsin-like serine proteases"/>
    <property type="match status" value="1"/>
</dbReference>
<evidence type="ECO:0000256" key="2">
    <source>
        <dbReference type="ARBA" id="ARBA00022525"/>
    </source>
</evidence>
<dbReference type="InterPro" id="IPR009003">
    <property type="entry name" value="Peptidase_S1_PA"/>
</dbReference>
<protein>
    <recommendedName>
        <fullName evidence="9">chymotrypsin</fullName>
        <ecNumber evidence="9">3.4.21.1</ecNumber>
    </recommendedName>
</protein>
<evidence type="ECO:0000256" key="3">
    <source>
        <dbReference type="ARBA" id="ARBA00022670"/>
    </source>
</evidence>
<dbReference type="PRINTS" id="PR00722">
    <property type="entry name" value="CHYMOTRYPSIN"/>
</dbReference>
<evidence type="ECO:0000259" key="10">
    <source>
        <dbReference type="PROSITE" id="PS50240"/>
    </source>
</evidence>
<keyword evidence="8" id="KW-1015">Disulfide bond</keyword>
<dbReference type="SMART" id="SM00020">
    <property type="entry name" value="Tryp_SPc"/>
    <property type="match status" value="1"/>
</dbReference>
<feature type="domain" description="Peptidase S1" evidence="10">
    <location>
        <begin position="16"/>
        <end position="183"/>
    </location>
</feature>
<reference evidence="12" key="1">
    <citation type="submission" date="2025-08" db="UniProtKB">
        <authorList>
            <consortium name="RefSeq"/>
        </authorList>
    </citation>
    <scope>IDENTIFICATION</scope>
    <source>
        <tissue evidence="12">Kidney</tissue>
    </source>
</reference>
<dbReference type="GO" id="GO:0006508">
    <property type="term" value="P:proteolysis"/>
    <property type="evidence" value="ECO:0007669"/>
    <property type="project" value="UniProtKB-KW"/>
</dbReference>
<keyword evidence="3" id="KW-0645">Protease</keyword>
<dbReference type="SUPFAM" id="SSF50494">
    <property type="entry name" value="Trypsin-like serine proteases"/>
    <property type="match status" value="1"/>
</dbReference>
<keyword evidence="6" id="KW-0720">Serine protease</keyword>
<gene>
    <name evidence="12" type="primary">LOC105311637</name>
</gene>
<dbReference type="PANTHER" id="PTHR24250">
    <property type="entry name" value="CHYMOTRYPSIN-RELATED"/>
    <property type="match status" value="1"/>
</dbReference>
<dbReference type="InterPro" id="IPR001314">
    <property type="entry name" value="Peptidase_S1A"/>
</dbReference>
<dbReference type="GeneID" id="105311637"/>
<dbReference type="InterPro" id="IPR018114">
    <property type="entry name" value="TRYPSIN_HIS"/>
</dbReference>